<comment type="subcellular location">
    <subcellularLocation>
        <location evidence="3">Cytoplasm</location>
    </subcellularLocation>
    <subcellularLocation>
        <location evidence="2">Membrane</location>
        <topology evidence="2">Peripheral membrane protein</topology>
        <orientation evidence="2">Cytoplasmic side</orientation>
    </subcellularLocation>
</comment>
<dbReference type="OrthoDB" id="10064318at2759"/>
<evidence type="ECO:0000256" key="8">
    <source>
        <dbReference type="ARBA" id="ARBA00022927"/>
    </source>
</evidence>
<feature type="region of interest" description="Disordered" evidence="10">
    <location>
        <begin position="537"/>
        <end position="568"/>
    </location>
</feature>
<dbReference type="Proteomes" id="UP000077051">
    <property type="component" value="Unassembled WGS sequence"/>
</dbReference>
<comment type="caution">
    <text evidence="12">The sequence shown here is derived from an EMBL/GenBank/DDBJ whole genome shotgun (WGS) entry which is preliminary data.</text>
</comment>
<dbReference type="AlphaFoldDB" id="A0A162Q5V3"/>
<evidence type="ECO:0000256" key="3">
    <source>
        <dbReference type="ARBA" id="ARBA00004496"/>
    </source>
</evidence>
<evidence type="ECO:0000313" key="12">
    <source>
        <dbReference type="EMBL" id="OAC99259.1"/>
    </source>
</evidence>
<dbReference type="GO" id="GO:0032266">
    <property type="term" value="F:phosphatidylinositol-3-phosphate binding"/>
    <property type="evidence" value="ECO:0007669"/>
    <property type="project" value="TreeGrafter"/>
</dbReference>
<evidence type="ECO:0000256" key="10">
    <source>
        <dbReference type="SAM" id="MobiDB-lite"/>
    </source>
</evidence>
<feature type="region of interest" description="Disordered" evidence="10">
    <location>
        <begin position="189"/>
        <end position="244"/>
    </location>
</feature>
<dbReference type="SMART" id="SM00312">
    <property type="entry name" value="PX"/>
    <property type="match status" value="1"/>
</dbReference>
<keyword evidence="8" id="KW-0653">Protein transport</keyword>
<dbReference type="Pfam" id="PF00787">
    <property type="entry name" value="PX"/>
    <property type="match status" value="1"/>
</dbReference>
<dbReference type="GO" id="GO:0005829">
    <property type="term" value="C:cytosol"/>
    <property type="evidence" value="ECO:0007669"/>
    <property type="project" value="GOC"/>
</dbReference>
<sequence length="641" mass="74086">MQTPNDDILSPDYSNPLQYFSSQSLSRTTPPIYADDPWTMSSNASFDFNDTSNSNHYAVDSSFMMESELDHQDAGFGTELTANNVLLGADVPDVYFDIYSKSNPRHERIDTRSLQILLHLAGIPVFQQQKVMSLVVTPGENAVTRNEFNAYLALIACAQKNMAISLETVYLHRNDLPIPAISDMDSYNIHDMPTMKKEPPAKKEDPWESDQPKQTDRSDVSTTNTAVQPETSDEQQQQQAQLSRYIHHQEQEAMNQWFRDLDHISVSRTSEKEGFLFKHINYEVESEKLGCKVLRRFSDFWWLWEVLLRRYPYRIMPNLPPKKLGGRDDMFEERRRKGLVRFINSVARHPVLGKDDVVVAFLSHPSEINSWKRANPPSLDEEFVRKSHNIAYLERTIPMDLDDRIARMKKRLSVSIQQYERMCFIMNQMNRLKKALGTDYIRYSTTLNSVSELDKNCWVPNCQGCPEVIRGYNNIVKSMQQAGAMLNKQAKATGDSIVESLKRQRDLLESFRELLERRERMSPIQNDTLSRQMAKYKKGQLQPSVAHDEDTTLQNDTGASSSRPSFDEATGGLTLVRQRDIFIKHCFMEELSYLHKQQASVSVMYNTFVRDEVKYARQWSDHWKGLEVATSEMPNAPHEFL</sequence>
<evidence type="ECO:0000256" key="5">
    <source>
        <dbReference type="ARBA" id="ARBA00014268"/>
    </source>
</evidence>
<keyword evidence="6" id="KW-0813">Transport</keyword>
<dbReference type="Gene3D" id="1.10.238.10">
    <property type="entry name" value="EF-hand"/>
    <property type="match status" value="1"/>
</dbReference>
<comment type="similarity">
    <text evidence="4">Belongs to the sorting nexin family.</text>
</comment>
<dbReference type="SUPFAM" id="SSF47473">
    <property type="entry name" value="EF-hand"/>
    <property type="match status" value="1"/>
</dbReference>
<evidence type="ECO:0000256" key="2">
    <source>
        <dbReference type="ARBA" id="ARBA00004287"/>
    </source>
</evidence>
<evidence type="ECO:0000259" key="11">
    <source>
        <dbReference type="PROSITE" id="PS50195"/>
    </source>
</evidence>
<evidence type="ECO:0000256" key="7">
    <source>
        <dbReference type="ARBA" id="ARBA00022490"/>
    </source>
</evidence>
<keyword evidence="9" id="KW-0472">Membrane</keyword>
<protein>
    <recommendedName>
        <fullName evidence="5">Sorting nexin MVP1</fullName>
    </recommendedName>
</protein>
<dbReference type="Gene3D" id="3.30.1520.10">
    <property type="entry name" value="Phox-like domain"/>
    <property type="match status" value="1"/>
</dbReference>
<dbReference type="InterPro" id="IPR036871">
    <property type="entry name" value="PX_dom_sf"/>
</dbReference>
<dbReference type="STRING" id="747725.A0A162Q5V3"/>
<dbReference type="PROSITE" id="PS50195">
    <property type="entry name" value="PX"/>
    <property type="match status" value="1"/>
</dbReference>
<evidence type="ECO:0000256" key="4">
    <source>
        <dbReference type="ARBA" id="ARBA00010883"/>
    </source>
</evidence>
<dbReference type="GO" id="GO:0042147">
    <property type="term" value="P:retrograde transport, endosome to Golgi"/>
    <property type="evidence" value="ECO:0007669"/>
    <property type="project" value="InterPro"/>
</dbReference>
<organism evidence="12 13">
    <name type="scientific">Mucor lusitanicus CBS 277.49</name>
    <dbReference type="NCBI Taxonomy" id="747725"/>
    <lineage>
        <taxon>Eukaryota</taxon>
        <taxon>Fungi</taxon>
        <taxon>Fungi incertae sedis</taxon>
        <taxon>Mucoromycota</taxon>
        <taxon>Mucoromycotina</taxon>
        <taxon>Mucoromycetes</taxon>
        <taxon>Mucorales</taxon>
        <taxon>Mucorineae</taxon>
        <taxon>Mucoraceae</taxon>
        <taxon>Mucor</taxon>
    </lineage>
</organism>
<comment type="function">
    <text evidence="1">Required for vacuolar protein sorting.</text>
</comment>
<accession>A0A162Q5V3</accession>
<dbReference type="InterPro" id="IPR027267">
    <property type="entry name" value="AH/BAR_dom_sf"/>
</dbReference>
<feature type="compositionally biased region" description="Polar residues" evidence="10">
    <location>
        <begin position="552"/>
        <end position="564"/>
    </location>
</feature>
<dbReference type="PANTHER" id="PTHR47554">
    <property type="entry name" value="SORTING NEXIN MVP1"/>
    <property type="match status" value="1"/>
</dbReference>
<dbReference type="InterPro" id="IPR001683">
    <property type="entry name" value="PX_dom"/>
</dbReference>
<evidence type="ECO:0000256" key="9">
    <source>
        <dbReference type="ARBA" id="ARBA00023136"/>
    </source>
</evidence>
<dbReference type="VEuPathDB" id="FungiDB:MUCCIDRAFT_114440"/>
<proteinExistence type="inferred from homology"/>
<dbReference type="InterPro" id="IPR011992">
    <property type="entry name" value="EF-hand-dom_pair"/>
</dbReference>
<reference evidence="12 13" key="1">
    <citation type="submission" date="2015-06" db="EMBL/GenBank/DDBJ databases">
        <title>Expansion of signal transduction pathways in fungi by whole-genome duplication.</title>
        <authorList>
            <consortium name="DOE Joint Genome Institute"/>
            <person name="Corrochano L.M."/>
            <person name="Kuo A."/>
            <person name="Marcet-Houben M."/>
            <person name="Polaino S."/>
            <person name="Salamov A."/>
            <person name="Villalobos J.M."/>
            <person name="Alvarez M.I."/>
            <person name="Avalos J."/>
            <person name="Benito E.P."/>
            <person name="Benoit I."/>
            <person name="Burger G."/>
            <person name="Camino L.P."/>
            <person name="Canovas D."/>
            <person name="Cerda-Olmedo E."/>
            <person name="Cheng J.-F."/>
            <person name="Dominguez A."/>
            <person name="Elias M."/>
            <person name="Eslava A.P."/>
            <person name="Glaser F."/>
            <person name="Grimwood J."/>
            <person name="Gutierrez G."/>
            <person name="Heitman J."/>
            <person name="Henrissat B."/>
            <person name="Iturriaga E.A."/>
            <person name="Lang B.F."/>
            <person name="Lavin J.L."/>
            <person name="Lee S."/>
            <person name="Li W."/>
            <person name="Lindquist E."/>
            <person name="Lopez-Garcia S."/>
            <person name="Luque E.M."/>
            <person name="Marcos A.T."/>
            <person name="Martin J."/>
            <person name="Mccluskey K."/>
            <person name="Medina H.R."/>
            <person name="Miralles-Duran A."/>
            <person name="Miyazaki A."/>
            <person name="Munoz-Torres E."/>
            <person name="Oguiza J.A."/>
            <person name="Ohm R."/>
            <person name="Olmedo M."/>
            <person name="Orejas M."/>
            <person name="Ortiz-Castellanos L."/>
            <person name="Pisabarro A.G."/>
            <person name="Rodriguez-Romero J."/>
            <person name="Ruiz-Herrera J."/>
            <person name="Ruiz-Vazquez R."/>
            <person name="Sanz C."/>
            <person name="Schackwitz W."/>
            <person name="Schmutz J."/>
            <person name="Shahriari M."/>
            <person name="Shelest E."/>
            <person name="Silva-Franco F."/>
            <person name="Soanes D."/>
            <person name="Syed K."/>
            <person name="Tagua V.G."/>
            <person name="Talbot N.J."/>
            <person name="Thon M."/>
            <person name="De Vries R.P."/>
            <person name="Wiebenga A."/>
            <person name="Yadav J.S."/>
            <person name="Braun E.L."/>
            <person name="Baker S."/>
            <person name="Garre V."/>
            <person name="Horwitz B."/>
            <person name="Torres-Martinez S."/>
            <person name="Idnurm A."/>
            <person name="Herrera-Estrella A."/>
            <person name="Gabaldon T."/>
            <person name="Grigoriev I.V."/>
        </authorList>
    </citation>
    <scope>NUCLEOTIDE SEQUENCE [LARGE SCALE GENOMIC DNA]</scope>
    <source>
        <strain evidence="12 13">CBS 277.49</strain>
    </source>
</reference>
<dbReference type="PANTHER" id="PTHR47554:SF1">
    <property type="entry name" value="SORTING NEXIN MVP1"/>
    <property type="match status" value="1"/>
</dbReference>
<keyword evidence="13" id="KW-1185">Reference proteome</keyword>
<dbReference type="Gene3D" id="1.20.1270.60">
    <property type="entry name" value="Arfaptin homology (AH) domain/BAR domain"/>
    <property type="match status" value="1"/>
</dbReference>
<dbReference type="GO" id="GO:0016020">
    <property type="term" value="C:membrane"/>
    <property type="evidence" value="ECO:0007669"/>
    <property type="project" value="UniProtKB-SubCell"/>
</dbReference>
<feature type="domain" description="PX" evidence="11">
    <location>
        <begin position="260"/>
        <end position="369"/>
    </location>
</feature>
<dbReference type="Pfam" id="PF19566">
    <property type="entry name" value="Snx8_BAR_dom"/>
    <property type="match status" value="1"/>
</dbReference>
<evidence type="ECO:0000313" key="13">
    <source>
        <dbReference type="Proteomes" id="UP000077051"/>
    </source>
</evidence>
<dbReference type="GO" id="GO:0006623">
    <property type="term" value="P:protein targeting to vacuole"/>
    <property type="evidence" value="ECO:0007669"/>
    <property type="project" value="TreeGrafter"/>
</dbReference>
<feature type="compositionally biased region" description="Polar residues" evidence="10">
    <location>
        <begin position="220"/>
        <end position="230"/>
    </location>
</feature>
<feature type="compositionally biased region" description="Basic and acidic residues" evidence="10">
    <location>
        <begin position="193"/>
        <end position="219"/>
    </location>
</feature>
<dbReference type="SUPFAM" id="SSF64268">
    <property type="entry name" value="PX domain"/>
    <property type="match status" value="1"/>
</dbReference>
<dbReference type="InterPro" id="IPR028662">
    <property type="entry name" value="SNX8/Mvp1"/>
</dbReference>
<gene>
    <name evidence="12" type="ORF">MUCCIDRAFT_114440</name>
</gene>
<evidence type="ECO:0000256" key="6">
    <source>
        <dbReference type="ARBA" id="ARBA00022448"/>
    </source>
</evidence>
<dbReference type="GO" id="GO:0005768">
    <property type="term" value="C:endosome"/>
    <property type="evidence" value="ECO:0007669"/>
    <property type="project" value="TreeGrafter"/>
</dbReference>
<keyword evidence="7" id="KW-0963">Cytoplasm</keyword>
<dbReference type="InterPro" id="IPR045734">
    <property type="entry name" value="Snx8_BAR_dom"/>
</dbReference>
<name>A0A162Q5V3_MUCCL</name>
<dbReference type="EMBL" id="AMYB01000008">
    <property type="protein sequence ID" value="OAC99259.1"/>
    <property type="molecule type" value="Genomic_DNA"/>
</dbReference>
<evidence type="ECO:0000256" key="1">
    <source>
        <dbReference type="ARBA" id="ARBA00002474"/>
    </source>
</evidence>